<gene>
    <name evidence="1" type="ORF">Nepgr_013340</name>
</gene>
<proteinExistence type="predicted"/>
<organism evidence="1 2">
    <name type="scientific">Nepenthes gracilis</name>
    <name type="common">Slender pitcher plant</name>
    <dbReference type="NCBI Taxonomy" id="150966"/>
    <lineage>
        <taxon>Eukaryota</taxon>
        <taxon>Viridiplantae</taxon>
        <taxon>Streptophyta</taxon>
        <taxon>Embryophyta</taxon>
        <taxon>Tracheophyta</taxon>
        <taxon>Spermatophyta</taxon>
        <taxon>Magnoliopsida</taxon>
        <taxon>eudicotyledons</taxon>
        <taxon>Gunneridae</taxon>
        <taxon>Pentapetalae</taxon>
        <taxon>Caryophyllales</taxon>
        <taxon>Nepenthaceae</taxon>
        <taxon>Nepenthes</taxon>
    </lineage>
</organism>
<dbReference type="Proteomes" id="UP001279734">
    <property type="component" value="Unassembled WGS sequence"/>
</dbReference>
<evidence type="ECO:0000313" key="1">
    <source>
        <dbReference type="EMBL" id="GMH11499.1"/>
    </source>
</evidence>
<reference evidence="1" key="1">
    <citation type="submission" date="2023-05" db="EMBL/GenBank/DDBJ databases">
        <title>Nepenthes gracilis genome sequencing.</title>
        <authorList>
            <person name="Fukushima K."/>
        </authorList>
    </citation>
    <scope>NUCLEOTIDE SEQUENCE</scope>
    <source>
        <strain evidence="1">SING2019-196</strain>
    </source>
</reference>
<dbReference type="AlphaFoldDB" id="A0AAD3SIN6"/>
<comment type="caution">
    <text evidence="1">The sequence shown here is derived from an EMBL/GenBank/DDBJ whole genome shotgun (WGS) entry which is preliminary data.</text>
</comment>
<dbReference type="EMBL" id="BSYO01000011">
    <property type="protein sequence ID" value="GMH11499.1"/>
    <property type="molecule type" value="Genomic_DNA"/>
</dbReference>
<keyword evidence="2" id="KW-1185">Reference proteome</keyword>
<sequence length="118" mass="13456">MKVVVKDKDFVKDDVIGRVILNVDNFTKWGLKLTRHLVKPGILILHQSAVTVTNIRPKVYLSCSSGKTLSPLWNGDLLFVAADPFEEPMMVSGEDRVGPRNDEGFRNMCILWQNMQRR</sequence>
<name>A0AAD3SIN6_NEPGR</name>
<evidence type="ECO:0000313" key="2">
    <source>
        <dbReference type="Proteomes" id="UP001279734"/>
    </source>
</evidence>
<protein>
    <submittedName>
        <fullName evidence="1">Uncharacterized protein</fullName>
    </submittedName>
</protein>
<accession>A0AAD3SIN6</accession>